<proteinExistence type="predicted"/>
<evidence type="ECO:0000313" key="2">
    <source>
        <dbReference type="Proteomes" id="UP000789396"/>
    </source>
</evidence>
<dbReference type="EMBL" id="CAJVPZ010048062">
    <property type="protein sequence ID" value="CAG8773488.1"/>
    <property type="molecule type" value="Genomic_DNA"/>
</dbReference>
<dbReference type="AlphaFoldDB" id="A0A9N9JAP7"/>
<gene>
    <name evidence="1" type="ORF">RFULGI_LOCUS15238</name>
</gene>
<evidence type="ECO:0000313" key="1">
    <source>
        <dbReference type="EMBL" id="CAG8773488.1"/>
    </source>
</evidence>
<reference evidence="1" key="1">
    <citation type="submission" date="2021-06" db="EMBL/GenBank/DDBJ databases">
        <authorList>
            <person name="Kallberg Y."/>
            <person name="Tangrot J."/>
            <person name="Rosling A."/>
        </authorList>
    </citation>
    <scope>NUCLEOTIDE SEQUENCE</scope>
    <source>
        <strain evidence="1">IN212</strain>
    </source>
</reference>
<sequence length="65" mass="7421">PDYQLNNKSGTRTAVFGEVTSPKRQDEESKVFWDIYRGAIHAKDAIDTDITKQELKYTQTEQNGS</sequence>
<comment type="caution">
    <text evidence="1">The sequence shown here is derived from an EMBL/GenBank/DDBJ whole genome shotgun (WGS) entry which is preliminary data.</text>
</comment>
<dbReference type="OrthoDB" id="2420603at2759"/>
<accession>A0A9N9JAP7</accession>
<protein>
    <submittedName>
        <fullName evidence="1">10602_t:CDS:1</fullName>
    </submittedName>
</protein>
<feature type="non-terminal residue" evidence="1">
    <location>
        <position position="1"/>
    </location>
</feature>
<dbReference type="Proteomes" id="UP000789396">
    <property type="component" value="Unassembled WGS sequence"/>
</dbReference>
<organism evidence="1 2">
    <name type="scientific">Racocetra fulgida</name>
    <dbReference type="NCBI Taxonomy" id="60492"/>
    <lineage>
        <taxon>Eukaryota</taxon>
        <taxon>Fungi</taxon>
        <taxon>Fungi incertae sedis</taxon>
        <taxon>Mucoromycota</taxon>
        <taxon>Glomeromycotina</taxon>
        <taxon>Glomeromycetes</taxon>
        <taxon>Diversisporales</taxon>
        <taxon>Gigasporaceae</taxon>
        <taxon>Racocetra</taxon>
    </lineage>
</organism>
<name>A0A9N9JAP7_9GLOM</name>
<keyword evidence="2" id="KW-1185">Reference proteome</keyword>